<dbReference type="InterPro" id="IPR017941">
    <property type="entry name" value="Rieske_2Fe-2S"/>
</dbReference>
<dbReference type="OrthoDB" id="9800167at2"/>
<dbReference type="InterPro" id="IPR036922">
    <property type="entry name" value="Rieske_2Fe-2S_sf"/>
</dbReference>
<evidence type="ECO:0000256" key="6">
    <source>
        <dbReference type="ARBA" id="ARBA00038001"/>
    </source>
</evidence>
<evidence type="ECO:0000256" key="4">
    <source>
        <dbReference type="ARBA" id="ARBA00023014"/>
    </source>
</evidence>
<evidence type="ECO:0000313" key="8">
    <source>
        <dbReference type="EMBL" id="TDU25531.1"/>
    </source>
</evidence>
<evidence type="ECO:0000256" key="5">
    <source>
        <dbReference type="ARBA" id="ARBA00034078"/>
    </source>
</evidence>
<evidence type="ECO:0000259" key="7">
    <source>
        <dbReference type="PROSITE" id="PS51296"/>
    </source>
</evidence>
<dbReference type="PROSITE" id="PS51296">
    <property type="entry name" value="RIESKE"/>
    <property type="match status" value="1"/>
</dbReference>
<keyword evidence="4" id="KW-0411">Iron-sulfur</keyword>
<organism evidence="8 9">
    <name type="scientific">Panacagrimonas perspica</name>
    <dbReference type="NCBI Taxonomy" id="381431"/>
    <lineage>
        <taxon>Bacteria</taxon>
        <taxon>Pseudomonadati</taxon>
        <taxon>Pseudomonadota</taxon>
        <taxon>Gammaproteobacteria</taxon>
        <taxon>Nevskiales</taxon>
        <taxon>Nevskiaceae</taxon>
        <taxon>Panacagrimonas</taxon>
    </lineage>
</organism>
<dbReference type="PANTHER" id="PTHR21496">
    <property type="entry name" value="FERREDOXIN-RELATED"/>
    <property type="match status" value="1"/>
</dbReference>
<sequence length="110" mass="12087">MTFKAVCKLEDLWEGEMEAFEVDGEEVLMVWPEGGEPCAFQGLCPHQDIPLVEGKFDGKVVTCRAHQWTFDACSGKGLNPAGAQLSRYPIKIENGEVLVQVEGIKPSTFA</sequence>
<keyword evidence="1" id="KW-0001">2Fe-2S</keyword>
<reference evidence="8 9" key="1">
    <citation type="submission" date="2019-03" db="EMBL/GenBank/DDBJ databases">
        <title>Genomic Encyclopedia of Type Strains, Phase IV (KMG-IV): sequencing the most valuable type-strain genomes for metagenomic binning, comparative biology and taxonomic classification.</title>
        <authorList>
            <person name="Goeker M."/>
        </authorList>
    </citation>
    <scope>NUCLEOTIDE SEQUENCE [LARGE SCALE GENOMIC DNA]</scope>
    <source>
        <strain evidence="8 9">DSM 26377</strain>
    </source>
</reference>
<name>A0A4R7NXU2_9GAMM</name>
<accession>A0A4R7NXU2</accession>
<comment type="caution">
    <text evidence="8">The sequence shown here is derived from an EMBL/GenBank/DDBJ whole genome shotgun (WGS) entry which is preliminary data.</text>
</comment>
<dbReference type="Gene3D" id="2.102.10.10">
    <property type="entry name" value="Rieske [2Fe-2S] iron-sulphur domain"/>
    <property type="match status" value="1"/>
</dbReference>
<dbReference type="Pfam" id="PF00355">
    <property type="entry name" value="Rieske"/>
    <property type="match status" value="1"/>
</dbReference>
<keyword evidence="8" id="KW-0503">Monooxygenase</keyword>
<evidence type="ECO:0000256" key="1">
    <source>
        <dbReference type="ARBA" id="ARBA00022714"/>
    </source>
</evidence>
<dbReference type="RefSeq" id="WP_133883144.1">
    <property type="nucleotide sequence ID" value="NZ_MWIN01000008.1"/>
</dbReference>
<dbReference type="EMBL" id="SOBT01000011">
    <property type="protein sequence ID" value="TDU25531.1"/>
    <property type="molecule type" value="Genomic_DNA"/>
</dbReference>
<dbReference type="AlphaFoldDB" id="A0A4R7NXU2"/>
<gene>
    <name evidence="8" type="ORF">DFR24_3968</name>
</gene>
<dbReference type="SUPFAM" id="SSF50022">
    <property type="entry name" value="ISP domain"/>
    <property type="match status" value="1"/>
</dbReference>
<proteinExistence type="inferred from homology"/>
<dbReference type="PANTHER" id="PTHR21496:SF0">
    <property type="entry name" value="RIESKE DOMAIN-CONTAINING PROTEIN"/>
    <property type="match status" value="1"/>
</dbReference>
<dbReference type="Proteomes" id="UP000295341">
    <property type="component" value="Unassembled WGS sequence"/>
</dbReference>
<evidence type="ECO:0000313" key="9">
    <source>
        <dbReference type="Proteomes" id="UP000295341"/>
    </source>
</evidence>
<keyword evidence="9" id="KW-1185">Reference proteome</keyword>
<comment type="similarity">
    <text evidence="6">Belongs to the bacterial ring-hydroxylating dioxygenase ferredoxin component family.</text>
</comment>
<evidence type="ECO:0000256" key="3">
    <source>
        <dbReference type="ARBA" id="ARBA00023004"/>
    </source>
</evidence>
<dbReference type="GO" id="GO:0051537">
    <property type="term" value="F:2 iron, 2 sulfur cluster binding"/>
    <property type="evidence" value="ECO:0007669"/>
    <property type="project" value="UniProtKB-KW"/>
</dbReference>
<comment type="cofactor">
    <cofactor evidence="5">
        <name>[2Fe-2S] cluster</name>
        <dbReference type="ChEBI" id="CHEBI:190135"/>
    </cofactor>
</comment>
<evidence type="ECO:0000256" key="2">
    <source>
        <dbReference type="ARBA" id="ARBA00022723"/>
    </source>
</evidence>
<keyword evidence="2" id="KW-0479">Metal-binding</keyword>
<dbReference type="GO" id="GO:0046872">
    <property type="term" value="F:metal ion binding"/>
    <property type="evidence" value="ECO:0007669"/>
    <property type="project" value="UniProtKB-KW"/>
</dbReference>
<dbReference type="CDD" id="cd03474">
    <property type="entry name" value="Rieske_T4moC"/>
    <property type="match status" value="1"/>
</dbReference>
<dbReference type="GO" id="GO:0004497">
    <property type="term" value="F:monooxygenase activity"/>
    <property type="evidence" value="ECO:0007669"/>
    <property type="project" value="UniProtKB-KW"/>
</dbReference>
<feature type="domain" description="Rieske" evidence="7">
    <location>
        <begin position="4"/>
        <end position="99"/>
    </location>
</feature>
<protein>
    <submittedName>
        <fullName evidence="8">Toluene 4-monooxygenase protein C</fullName>
    </submittedName>
</protein>
<keyword evidence="3" id="KW-0408">Iron</keyword>
<keyword evidence="8" id="KW-0560">Oxidoreductase</keyword>